<gene>
    <name evidence="2" type="ORF">BG006_000860</name>
</gene>
<organism evidence="2 3">
    <name type="scientific">Podila minutissima</name>
    <dbReference type="NCBI Taxonomy" id="64525"/>
    <lineage>
        <taxon>Eukaryota</taxon>
        <taxon>Fungi</taxon>
        <taxon>Fungi incertae sedis</taxon>
        <taxon>Mucoromycota</taxon>
        <taxon>Mortierellomycotina</taxon>
        <taxon>Mortierellomycetes</taxon>
        <taxon>Mortierellales</taxon>
        <taxon>Mortierellaceae</taxon>
        <taxon>Podila</taxon>
    </lineage>
</organism>
<accession>A0A9P5VHK7</accession>
<reference evidence="2" key="1">
    <citation type="journal article" date="2020" name="Fungal Divers.">
        <title>Resolving the Mortierellaceae phylogeny through synthesis of multi-gene phylogenetics and phylogenomics.</title>
        <authorList>
            <person name="Vandepol N."/>
            <person name="Liber J."/>
            <person name="Desiro A."/>
            <person name="Na H."/>
            <person name="Kennedy M."/>
            <person name="Barry K."/>
            <person name="Grigoriev I.V."/>
            <person name="Miller A.N."/>
            <person name="O'Donnell K."/>
            <person name="Stajich J.E."/>
            <person name="Bonito G."/>
        </authorList>
    </citation>
    <scope>NUCLEOTIDE SEQUENCE</scope>
    <source>
        <strain evidence="2">NVP1</strain>
    </source>
</reference>
<dbReference type="AlphaFoldDB" id="A0A9P5VHK7"/>
<protein>
    <submittedName>
        <fullName evidence="2">Uncharacterized protein</fullName>
    </submittedName>
</protein>
<feature type="region of interest" description="Disordered" evidence="1">
    <location>
        <begin position="421"/>
        <end position="486"/>
    </location>
</feature>
<feature type="compositionally biased region" description="Polar residues" evidence="1">
    <location>
        <begin position="470"/>
        <end position="479"/>
    </location>
</feature>
<dbReference type="EMBL" id="JAAAUY010001151">
    <property type="protein sequence ID" value="KAF9324114.1"/>
    <property type="molecule type" value="Genomic_DNA"/>
</dbReference>
<name>A0A9P5VHK7_9FUNG</name>
<feature type="region of interest" description="Disordered" evidence="1">
    <location>
        <begin position="93"/>
        <end position="130"/>
    </location>
</feature>
<evidence type="ECO:0000313" key="2">
    <source>
        <dbReference type="EMBL" id="KAF9324114.1"/>
    </source>
</evidence>
<feature type="region of interest" description="Disordered" evidence="1">
    <location>
        <begin position="189"/>
        <end position="223"/>
    </location>
</feature>
<feature type="compositionally biased region" description="Polar residues" evidence="1">
    <location>
        <begin position="195"/>
        <end position="206"/>
    </location>
</feature>
<sequence length="486" mass="54590">MSAKKPNSRNVGICFFSQGPRNKLEDLDMDKLMHDYPVIVHQRDYRFEVYGQPRDVAAAITQEFFWPKERDQSHGDAGDNKEEGEDHARVLNDTLGDRGEGESQSWAQTKRPRQESASSSSLISFDTSPVPATVDEEDTFTFAAPTSLSHEIHYGDFNESQLRGRTILTADTWKTDYDLHMDRMERVTHHKNLSRPKTQSASSLKEPNSPRKEQGNNNNKLASPDPYALVLSMPARIMQYLLYESGCLRTYLVEQPSLRDCYLKGYSIQELEKVALSAGLVVGFNTTRTLPKSTDLAVTLECEDLAALRAVLCGIATAFAAPPLCDKNFESLSPTNRERRSRWDKKLLVVTEARERDMSSDDQWVIRRRTPDHHHDNSNTRSTTVEVEFEPQEAAWSYTDEMELPAQRVVLHTPPLDDVEEWYSSGGPGDGSDGVPAMRMSGDWGRGSSSADTADARHEHNRTPPPVPQPQTASSNVRSATFDVAL</sequence>
<feature type="compositionally biased region" description="Polar residues" evidence="1">
    <location>
        <begin position="115"/>
        <end position="127"/>
    </location>
</feature>
<evidence type="ECO:0000313" key="3">
    <source>
        <dbReference type="Proteomes" id="UP000696485"/>
    </source>
</evidence>
<feature type="region of interest" description="Disordered" evidence="1">
    <location>
        <begin position="367"/>
        <end position="387"/>
    </location>
</feature>
<comment type="caution">
    <text evidence="2">The sequence shown here is derived from an EMBL/GenBank/DDBJ whole genome shotgun (WGS) entry which is preliminary data.</text>
</comment>
<keyword evidence="3" id="KW-1185">Reference proteome</keyword>
<proteinExistence type="predicted"/>
<evidence type="ECO:0000256" key="1">
    <source>
        <dbReference type="SAM" id="MobiDB-lite"/>
    </source>
</evidence>
<dbReference type="Proteomes" id="UP000696485">
    <property type="component" value="Unassembled WGS sequence"/>
</dbReference>